<evidence type="ECO:0000256" key="3">
    <source>
        <dbReference type="ARBA" id="ARBA00022723"/>
    </source>
</evidence>
<keyword evidence="2 7" id="KW-0548">Nucleotidyltransferase</keyword>
<proteinExistence type="inferred from homology"/>
<keyword evidence="4 7" id="KW-0460">Magnesium</keyword>
<dbReference type="PANTHER" id="PTHR12066:SF0">
    <property type="entry name" value="TELOMERASE REVERSE TRANSCRIPTASE"/>
    <property type="match status" value="1"/>
</dbReference>
<comment type="caution">
    <text evidence="9">The sequence shown here is derived from an EMBL/GenBank/DDBJ whole genome shotgun (WGS) entry which is preliminary data.</text>
</comment>
<dbReference type="PANTHER" id="PTHR12066">
    <property type="entry name" value="TELOMERASE REVERSE TRANSCRIPTASE"/>
    <property type="match status" value="1"/>
</dbReference>
<evidence type="ECO:0000256" key="1">
    <source>
        <dbReference type="ARBA" id="ARBA00022679"/>
    </source>
</evidence>
<name>A0A8H4AQ93_GIGMA</name>
<dbReference type="AlphaFoldDB" id="A0A8H4AQ93"/>
<dbReference type="OrthoDB" id="289721at2759"/>
<dbReference type="Pfam" id="PF12009">
    <property type="entry name" value="Telomerase_RBD"/>
    <property type="match status" value="1"/>
</dbReference>
<comment type="subcellular location">
    <subcellularLocation>
        <location evidence="7">Nucleus</location>
    </subcellularLocation>
    <subcellularLocation>
        <location evidence="7">Chromosome</location>
        <location evidence="7">Telomere</location>
    </subcellularLocation>
</comment>
<dbReference type="EC" id="2.7.7.49" evidence="7"/>
<keyword evidence="7" id="KW-0158">Chromosome</keyword>
<dbReference type="GO" id="GO:0000333">
    <property type="term" value="C:telomerase catalytic core complex"/>
    <property type="evidence" value="ECO:0007669"/>
    <property type="project" value="TreeGrafter"/>
</dbReference>
<keyword evidence="7" id="KW-0779">Telomere</keyword>
<keyword evidence="10" id="KW-1185">Reference proteome</keyword>
<gene>
    <name evidence="9" type="ORF">F8M41_015915</name>
</gene>
<dbReference type="GO" id="GO:0042162">
    <property type="term" value="F:telomeric DNA binding"/>
    <property type="evidence" value="ECO:0007669"/>
    <property type="project" value="TreeGrafter"/>
</dbReference>
<dbReference type="GO" id="GO:0000781">
    <property type="term" value="C:chromosome, telomeric region"/>
    <property type="evidence" value="ECO:0007669"/>
    <property type="project" value="UniProtKB-SubCell"/>
</dbReference>
<evidence type="ECO:0000313" key="9">
    <source>
        <dbReference type="EMBL" id="KAF0521124.1"/>
    </source>
</evidence>
<protein>
    <recommendedName>
        <fullName evidence="7">Telomerase reverse transcriptase</fullName>
        <ecNumber evidence="7">2.7.7.49</ecNumber>
    </recommendedName>
    <alternativeName>
        <fullName evidence="7">Telomerase catalytic subunit</fullName>
    </alternativeName>
</protein>
<reference evidence="9 10" key="1">
    <citation type="journal article" date="2019" name="Environ. Microbiol.">
        <title>At the nexus of three kingdoms: the genome of the mycorrhizal fungus Gigaspora margarita provides insights into plant, endobacterial and fungal interactions.</title>
        <authorList>
            <person name="Venice F."/>
            <person name="Ghignone S."/>
            <person name="Salvioli di Fossalunga A."/>
            <person name="Amselem J."/>
            <person name="Novero M."/>
            <person name="Xianan X."/>
            <person name="Sedzielewska Toro K."/>
            <person name="Morin E."/>
            <person name="Lipzen A."/>
            <person name="Grigoriev I.V."/>
            <person name="Henrissat B."/>
            <person name="Martin F.M."/>
            <person name="Bonfante P."/>
        </authorList>
    </citation>
    <scope>NUCLEOTIDE SEQUENCE [LARGE SCALE GENOMIC DNA]</scope>
    <source>
        <strain evidence="9 10">BEG34</strain>
    </source>
</reference>
<dbReference type="GO" id="GO:0007004">
    <property type="term" value="P:telomere maintenance via telomerase"/>
    <property type="evidence" value="ECO:0007669"/>
    <property type="project" value="TreeGrafter"/>
</dbReference>
<evidence type="ECO:0000256" key="4">
    <source>
        <dbReference type="ARBA" id="ARBA00022842"/>
    </source>
</evidence>
<dbReference type="Gene3D" id="1.10.132.70">
    <property type="match status" value="1"/>
</dbReference>
<comment type="similarity">
    <text evidence="7">Belongs to the reverse transcriptase family. Telomerase subfamily.</text>
</comment>
<accession>A0A8H4AQ93</accession>
<organism evidence="9 10">
    <name type="scientific">Gigaspora margarita</name>
    <dbReference type="NCBI Taxonomy" id="4874"/>
    <lineage>
        <taxon>Eukaryota</taxon>
        <taxon>Fungi</taxon>
        <taxon>Fungi incertae sedis</taxon>
        <taxon>Mucoromycota</taxon>
        <taxon>Glomeromycotina</taxon>
        <taxon>Glomeromycetes</taxon>
        <taxon>Diversisporales</taxon>
        <taxon>Gigasporaceae</taxon>
        <taxon>Gigaspora</taxon>
    </lineage>
</organism>
<comment type="catalytic activity">
    <reaction evidence="6 7">
        <text>DNA(n) + a 2'-deoxyribonucleoside 5'-triphosphate = DNA(n+1) + diphosphate</text>
        <dbReference type="Rhea" id="RHEA:22508"/>
        <dbReference type="Rhea" id="RHEA-COMP:17339"/>
        <dbReference type="Rhea" id="RHEA-COMP:17340"/>
        <dbReference type="ChEBI" id="CHEBI:33019"/>
        <dbReference type="ChEBI" id="CHEBI:61560"/>
        <dbReference type="ChEBI" id="CHEBI:173112"/>
        <dbReference type="EC" id="2.7.7.49"/>
    </reaction>
</comment>
<dbReference type="GO" id="GO:0070034">
    <property type="term" value="F:telomerase RNA binding"/>
    <property type="evidence" value="ECO:0007669"/>
    <property type="project" value="TreeGrafter"/>
</dbReference>
<evidence type="ECO:0000313" key="10">
    <source>
        <dbReference type="Proteomes" id="UP000439903"/>
    </source>
</evidence>
<keyword evidence="7" id="KW-0539">Nucleus</keyword>
<dbReference type="GO" id="GO:0003720">
    <property type="term" value="F:telomerase activity"/>
    <property type="evidence" value="ECO:0007669"/>
    <property type="project" value="InterPro"/>
</dbReference>
<evidence type="ECO:0000256" key="7">
    <source>
        <dbReference type="RuleBase" id="RU365061"/>
    </source>
</evidence>
<sequence length="184" mass="21689">MSSFSSPEETLKEITLQDMDIDSQNKSENLWKIRMRETSTRKKVLYDPYSQPEEISNATKYNNNDTHNTDGSEALNFAQNMLSASSTDRDSYVQDLNTNSNAYQVTGFFRAVLRKVIPEDFWGCDDNLRVILNAIEKFVKLRRYEVTKFYINLRLWYIVNDRLVDDITCEVRVQQLNFGKVWWL</sequence>
<evidence type="ECO:0000259" key="8">
    <source>
        <dbReference type="Pfam" id="PF12009"/>
    </source>
</evidence>
<evidence type="ECO:0000256" key="2">
    <source>
        <dbReference type="ARBA" id="ARBA00022695"/>
    </source>
</evidence>
<dbReference type="EMBL" id="WTPW01000339">
    <property type="protein sequence ID" value="KAF0521124.1"/>
    <property type="molecule type" value="Genomic_DNA"/>
</dbReference>
<evidence type="ECO:0000256" key="5">
    <source>
        <dbReference type="ARBA" id="ARBA00022918"/>
    </source>
</evidence>
<keyword evidence="1 7" id="KW-0808">Transferase</keyword>
<keyword evidence="5 7" id="KW-0695">RNA-directed DNA polymerase</keyword>
<dbReference type="Proteomes" id="UP000439903">
    <property type="component" value="Unassembled WGS sequence"/>
</dbReference>
<dbReference type="GO" id="GO:0046872">
    <property type="term" value="F:metal ion binding"/>
    <property type="evidence" value="ECO:0007669"/>
    <property type="project" value="UniProtKB-KW"/>
</dbReference>
<dbReference type="InterPro" id="IPR003545">
    <property type="entry name" value="Telomerase_RT"/>
</dbReference>
<dbReference type="InterPro" id="IPR021891">
    <property type="entry name" value="Telomerase_RBD"/>
</dbReference>
<keyword evidence="3 7" id="KW-0479">Metal-binding</keyword>
<comment type="function">
    <text evidence="7">Telomerase is a ribonucleoprotein enzyme essential for the replication of chromosome termini in most eukaryotes. It elongates telomeres. It is a reverse transcriptase that adds simple sequence repeats to chromosome ends by copying a template sequence within the RNA component of the enzyme.</text>
</comment>
<feature type="domain" description="Telomerase ribonucleoprotein complex - RNA-binding" evidence="8">
    <location>
        <begin position="104"/>
        <end position="148"/>
    </location>
</feature>
<evidence type="ECO:0000256" key="6">
    <source>
        <dbReference type="ARBA" id="ARBA00048173"/>
    </source>
</evidence>